<accession>F0X951</accession>
<dbReference type="HOGENOM" id="CLU_2776158_0_0_1"/>
<keyword evidence="3" id="KW-1185">Reference proteome</keyword>
<proteinExistence type="predicted"/>
<reference evidence="2 3" key="1">
    <citation type="journal article" date="2011" name="Proc. Natl. Acad. Sci. U.S.A.">
        <title>Genome and transcriptome analyses of the mountain pine beetle-fungal symbiont Grosmannia clavigera, a lodgepole pine pathogen.</title>
        <authorList>
            <person name="DiGuistini S."/>
            <person name="Wang Y."/>
            <person name="Liao N.Y."/>
            <person name="Taylor G."/>
            <person name="Tanguay P."/>
            <person name="Feau N."/>
            <person name="Henrissat B."/>
            <person name="Chan S.K."/>
            <person name="Hesse-Orce U."/>
            <person name="Alamouti S.M."/>
            <person name="Tsui C.K.M."/>
            <person name="Docking R.T."/>
            <person name="Levasseur A."/>
            <person name="Haridas S."/>
            <person name="Robertson G."/>
            <person name="Birol I."/>
            <person name="Holt R.A."/>
            <person name="Marra M.A."/>
            <person name="Hamelin R.C."/>
            <person name="Hirst M."/>
            <person name="Jones S.J.M."/>
            <person name="Bohlmann J."/>
            <person name="Breuil C."/>
        </authorList>
    </citation>
    <scope>NUCLEOTIDE SEQUENCE [LARGE SCALE GENOMIC DNA]</scope>
    <source>
        <strain evidence="3">kw1407 / UAMH 11150</strain>
    </source>
</reference>
<dbReference type="EMBL" id="GL629735">
    <property type="protein sequence ID" value="EFX05272.1"/>
    <property type="molecule type" value="Genomic_DNA"/>
</dbReference>
<dbReference type="GeneID" id="25976431"/>
<evidence type="ECO:0000313" key="2">
    <source>
        <dbReference type="EMBL" id="EFX05272.1"/>
    </source>
</evidence>
<evidence type="ECO:0000256" key="1">
    <source>
        <dbReference type="SAM" id="MobiDB-lite"/>
    </source>
</evidence>
<protein>
    <submittedName>
        <fullName evidence="2">Uncharacterized protein</fullName>
    </submittedName>
</protein>
<sequence length="69" mass="7349">MELNTNTSSETSQAATLSPAVASRHCDSIVLRGAALNGPISLENGKKRVENFRLWLASIATFKSIATTT</sequence>
<dbReference type="InParanoid" id="F0X951"/>
<feature type="compositionally biased region" description="Polar residues" evidence="1">
    <location>
        <begin position="1"/>
        <end position="16"/>
    </location>
</feature>
<name>F0X951_GROCL</name>
<evidence type="ECO:0000313" key="3">
    <source>
        <dbReference type="Proteomes" id="UP000007796"/>
    </source>
</evidence>
<dbReference type="AlphaFoldDB" id="F0X951"/>
<gene>
    <name evidence="2" type="ORF">CMQ_3341</name>
</gene>
<dbReference type="RefSeq" id="XP_014174754.1">
    <property type="nucleotide sequence ID" value="XM_014319279.1"/>
</dbReference>
<feature type="region of interest" description="Disordered" evidence="1">
    <location>
        <begin position="1"/>
        <end position="20"/>
    </location>
</feature>
<organism evidence="3">
    <name type="scientific">Grosmannia clavigera (strain kw1407 / UAMH 11150)</name>
    <name type="common">Blue stain fungus</name>
    <name type="synonym">Graphiocladiella clavigera</name>
    <dbReference type="NCBI Taxonomy" id="655863"/>
    <lineage>
        <taxon>Eukaryota</taxon>
        <taxon>Fungi</taxon>
        <taxon>Dikarya</taxon>
        <taxon>Ascomycota</taxon>
        <taxon>Pezizomycotina</taxon>
        <taxon>Sordariomycetes</taxon>
        <taxon>Sordariomycetidae</taxon>
        <taxon>Ophiostomatales</taxon>
        <taxon>Ophiostomataceae</taxon>
        <taxon>Leptographium</taxon>
    </lineage>
</organism>
<dbReference type="Proteomes" id="UP000007796">
    <property type="component" value="Unassembled WGS sequence"/>
</dbReference>